<dbReference type="GO" id="GO:0003677">
    <property type="term" value="F:DNA binding"/>
    <property type="evidence" value="ECO:0007669"/>
    <property type="project" value="InterPro"/>
</dbReference>
<dbReference type="PANTHER" id="PTHR30349:SF64">
    <property type="entry name" value="PROPHAGE INTEGRASE INTD-RELATED"/>
    <property type="match status" value="1"/>
</dbReference>
<dbReference type="PROSITE" id="PS51898">
    <property type="entry name" value="TYR_RECOMBINASE"/>
    <property type="match status" value="1"/>
</dbReference>
<proteinExistence type="predicted"/>
<dbReference type="SUPFAM" id="SSF56349">
    <property type="entry name" value="DNA breaking-rejoining enzymes"/>
    <property type="match status" value="1"/>
</dbReference>
<dbReference type="InterPro" id="IPR050090">
    <property type="entry name" value="Tyrosine_recombinase_XerCD"/>
</dbReference>
<evidence type="ECO:0000259" key="2">
    <source>
        <dbReference type="PROSITE" id="PS51898"/>
    </source>
</evidence>
<reference evidence="3" key="1">
    <citation type="journal article" date="2015" name="Nature">
        <title>Complex archaea that bridge the gap between prokaryotes and eukaryotes.</title>
        <authorList>
            <person name="Spang A."/>
            <person name="Saw J.H."/>
            <person name="Jorgensen S.L."/>
            <person name="Zaremba-Niedzwiedzka K."/>
            <person name="Martijn J."/>
            <person name="Lind A.E."/>
            <person name="van Eijk R."/>
            <person name="Schleper C."/>
            <person name="Guy L."/>
            <person name="Ettema T.J."/>
        </authorList>
    </citation>
    <scope>NUCLEOTIDE SEQUENCE</scope>
</reference>
<dbReference type="Gene3D" id="1.10.443.10">
    <property type="entry name" value="Intergrase catalytic core"/>
    <property type="match status" value="1"/>
</dbReference>
<sequence>MEYVDEYYKDDKGKPGKEAKQIEYSIKPLLERYASLPMEEFGPLKMIEIQEHMIGLDWCRNLINQRVGRVKRMFKWAVSRQYLSPVVYQALMAIEGLKRGRTTAKEGKKVRPVDERYVYAVLEYTTPVVASMVELQLLTGMRPGELVIMRPCDIDRSQSVWHYLPERHKTQYRGDERIISIGPKGQTILRPYLLRDQNAYCFSPRESERQRLEKLHRERKTPLHYGNRPGTNRKDLPLRKPGECFTSGTYGNSVRKAINTARKDIKARGGDPDRELPKWTPYQLRHTAATRTRRMFNYETAGALLGHSNMSATAIYAERNQGLADDVARQIG</sequence>
<keyword evidence="1" id="KW-0233">DNA recombination</keyword>
<accession>A0A0F9B9F7</accession>
<dbReference type="InterPro" id="IPR013762">
    <property type="entry name" value="Integrase-like_cat_sf"/>
</dbReference>
<dbReference type="InterPro" id="IPR002104">
    <property type="entry name" value="Integrase_catalytic"/>
</dbReference>
<dbReference type="EMBL" id="LAZR01050448">
    <property type="protein sequence ID" value="KKK87334.1"/>
    <property type="molecule type" value="Genomic_DNA"/>
</dbReference>
<name>A0A0F9B9F7_9ZZZZ</name>
<comment type="caution">
    <text evidence="3">The sequence shown here is derived from an EMBL/GenBank/DDBJ whole genome shotgun (WGS) entry which is preliminary data.</text>
</comment>
<evidence type="ECO:0000256" key="1">
    <source>
        <dbReference type="ARBA" id="ARBA00023172"/>
    </source>
</evidence>
<dbReference type="GO" id="GO:0015074">
    <property type="term" value="P:DNA integration"/>
    <property type="evidence" value="ECO:0007669"/>
    <property type="project" value="InterPro"/>
</dbReference>
<evidence type="ECO:0000313" key="3">
    <source>
        <dbReference type="EMBL" id="KKK87334.1"/>
    </source>
</evidence>
<dbReference type="GO" id="GO:0006310">
    <property type="term" value="P:DNA recombination"/>
    <property type="evidence" value="ECO:0007669"/>
    <property type="project" value="UniProtKB-KW"/>
</dbReference>
<protein>
    <recommendedName>
        <fullName evidence="2">Tyr recombinase domain-containing protein</fullName>
    </recommendedName>
</protein>
<organism evidence="3">
    <name type="scientific">marine sediment metagenome</name>
    <dbReference type="NCBI Taxonomy" id="412755"/>
    <lineage>
        <taxon>unclassified sequences</taxon>
        <taxon>metagenomes</taxon>
        <taxon>ecological metagenomes</taxon>
    </lineage>
</organism>
<dbReference type="Pfam" id="PF00589">
    <property type="entry name" value="Phage_integrase"/>
    <property type="match status" value="1"/>
</dbReference>
<dbReference type="PANTHER" id="PTHR30349">
    <property type="entry name" value="PHAGE INTEGRASE-RELATED"/>
    <property type="match status" value="1"/>
</dbReference>
<dbReference type="AlphaFoldDB" id="A0A0F9B9F7"/>
<feature type="domain" description="Tyr recombinase" evidence="2">
    <location>
        <begin position="108"/>
        <end position="329"/>
    </location>
</feature>
<dbReference type="InterPro" id="IPR011010">
    <property type="entry name" value="DNA_brk_join_enz"/>
</dbReference>
<gene>
    <name evidence="3" type="ORF">LCGC14_2754280</name>
</gene>